<name>A0A5J4Q3L2_9ZZZZ</name>
<dbReference type="EMBL" id="SNRY01005334">
    <property type="protein sequence ID" value="KAA6315223.1"/>
    <property type="molecule type" value="Genomic_DNA"/>
</dbReference>
<reference evidence="1" key="1">
    <citation type="submission" date="2019-03" db="EMBL/GenBank/DDBJ databases">
        <title>Single cell metagenomics reveals metabolic interactions within the superorganism composed of flagellate Streblomastix strix and complex community of Bacteroidetes bacteria on its surface.</title>
        <authorList>
            <person name="Treitli S.C."/>
            <person name="Kolisko M."/>
            <person name="Husnik F."/>
            <person name="Keeling P."/>
            <person name="Hampl V."/>
        </authorList>
    </citation>
    <scope>NUCLEOTIDE SEQUENCE</scope>
    <source>
        <strain evidence="1">STM</strain>
    </source>
</reference>
<gene>
    <name evidence="1" type="ORF">EZS27_034281</name>
</gene>
<protein>
    <submittedName>
        <fullName evidence="1">Uncharacterized protein</fullName>
    </submittedName>
</protein>
<sequence length="21" mass="2476">VVKLRSIRDKGYHAKDVYTLN</sequence>
<dbReference type="AlphaFoldDB" id="A0A5J4Q3L2"/>
<proteinExistence type="predicted"/>
<evidence type="ECO:0000313" key="1">
    <source>
        <dbReference type="EMBL" id="KAA6315223.1"/>
    </source>
</evidence>
<feature type="non-terminal residue" evidence="1">
    <location>
        <position position="1"/>
    </location>
</feature>
<comment type="caution">
    <text evidence="1">The sequence shown here is derived from an EMBL/GenBank/DDBJ whole genome shotgun (WGS) entry which is preliminary data.</text>
</comment>
<organism evidence="1">
    <name type="scientific">termite gut metagenome</name>
    <dbReference type="NCBI Taxonomy" id="433724"/>
    <lineage>
        <taxon>unclassified sequences</taxon>
        <taxon>metagenomes</taxon>
        <taxon>organismal metagenomes</taxon>
    </lineage>
</organism>
<accession>A0A5J4Q3L2</accession>